<evidence type="ECO:0000256" key="6">
    <source>
        <dbReference type="ARBA" id="ARBA00023136"/>
    </source>
</evidence>
<keyword evidence="7 9" id="KW-0807">Transducer</keyword>
<evidence type="ECO:0000256" key="3">
    <source>
        <dbReference type="ARBA" id="ARBA00022500"/>
    </source>
</evidence>
<evidence type="ECO:0000256" key="8">
    <source>
        <dbReference type="ARBA" id="ARBA00029447"/>
    </source>
</evidence>
<dbReference type="SUPFAM" id="SSF103190">
    <property type="entry name" value="Sensory domain-like"/>
    <property type="match status" value="1"/>
</dbReference>
<dbReference type="GO" id="GO:0005886">
    <property type="term" value="C:plasma membrane"/>
    <property type="evidence" value="ECO:0007669"/>
    <property type="project" value="UniProtKB-SubCell"/>
</dbReference>
<evidence type="ECO:0000256" key="11">
    <source>
        <dbReference type="SAM" id="Phobius"/>
    </source>
</evidence>
<dbReference type="GO" id="GO:0006935">
    <property type="term" value="P:chemotaxis"/>
    <property type="evidence" value="ECO:0007669"/>
    <property type="project" value="UniProtKB-KW"/>
</dbReference>
<dbReference type="CDD" id="cd12914">
    <property type="entry name" value="PDC1_DGC_like"/>
    <property type="match status" value="1"/>
</dbReference>
<keyword evidence="4 11" id="KW-0812">Transmembrane</keyword>
<dbReference type="PROSITE" id="PS50885">
    <property type="entry name" value="HAMP"/>
    <property type="match status" value="1"/>
</dbReference>
<dbReference type="SUPFAM" id="SSF58104">
    <property type="entry name" value="Methyl-accepting chemotaxis protein (MCP) signaling domain"/>
    <property type="match status" value="1"/>
</dbReference>
<keyword evidence="10" id="KW-0175">Coiled coil</keyword>
<evidence type="ECO:0000313" key="15">
    <source>
        <dbReference type="Proteomes" id="UP000219573"/>
    </source>
</evidence>
<dbReference type="RefSeq" id="WP_097017136.1">
    <property type="nucleotide sequence ID" value="NZ_OBDZ01000006.1"/>
</dbReference>
<dbReference type="PANTHER" id="PTHR32089:SF112">
    <property type="entry name" value="LYSOZYME-LIKE PROTEIN-RELATED"/>
    <property type="match status" value="1"/>
</dbReference>
<dbReference type="Pfam" id="PF00015">
    <property type="entry name" value="MCPsignal"/>
    <property type="match status" value="1"/>
</dbReference>
<comment type="subcellular location">
    <subcellularLocation>
        <location evidence="1">Cell membrane</location>
        <topology evidence="1">Multi-pass membrane protein</topology>
    </subcellularLocation>
</comment>
<evidence type="ECO:0000313" key="14">
    <source>
        <dbReference type="EMBL" id="SNY21088.1"/>
    </source>
</evidence>
<name>A0A285GCE5_9FIRM</name>
<protein>
    <submittedName>
        <fullName evidence="14">Methyl-accepting chemotaxis protein</fullName>
    </submittedName>
</protein>
<keyword evidence="15" id="KW-1185">Reference proteome</keyword>
<evidence type="ECO:0000259" key="13">
    <source>
        <dbReference type="PROSITE" id="PS50885"/>
    </source>
</evidence>
<evidence type="ECO:0000256" key="5">
    <source>
        <dbReference type="ARBA" id="ARBA00022989"/>
    </source>
</evidence>
<keyword evidence="3" id="KW-0145">Chemotaxis</keyword>
<dbReference type="AlphaFoldDB" id="A0A285GCE5"/>
<dbReference type="Pfam" id="PF00672">
    <property type="entry name" value="HAMP"/>
    <property type="match status" value="1"/>
</dbReference>
<organism evidence="14 15">
    <name type="scientific">Orenia metallireducens</name>
    <dbReference type="NCBI Taxonomy" id="1413210"/>
    <lineage>
        <taxon>Bacteria</taxon>
        <taxon>Bacillati</taxon>
        <taxon>Bacillota</taxon>
        <taxon>Clostridia</taxon>
        <taxon>Halanaerobiales</taxon>
        <taxon>Halobacteroidaceae</taxon>
        <taxon>Orenia</taxon>
    </lineage>
</organism>
<evidence type="ECO:0000256" key="9">
    <source>
        <dbReference type="PROSITE-ProRule" id="PRU00284"/>
    </source>
</evidence>
<dbReference type="InterPro" id="IPR004089">
    <property type="entry name" value="MCPsignal_dom"/>
</dbReference>
<dbReference type="Pfam" id="PF02743">
    <property type="entry name" value="dCache_1"/>
    <property type="match status" value="1"/>
</dbReference>
<dbReference type="EMBL" id="OBDZ01000006">
    <property type="protein sequence ID" value="SNY21088.1"/>
    <property type="molecule type" value="Genomic_DNA"/>
</dbReference>
<evidence type="ECO:0000259" key="12">
    <source>
        <dbReference type="PROSITE" id="PS50111"/>
    </source>
</evidence>
<feature type="domain" description="HAMP" evidence="13">
    <location>
        <begin position="298"/>
        <end position="350"/>
    </location>
</feature>
<keyword evidence="2" id="KW-1003">Cell membrane</keyword>
<evidence type="ECO:0000256" key="10">
    <source>
        <dbReference type="SAM" id="Coils"/>
    </source>
</evidence>
<dbReference type="Gene3D" id="1.10.287.950">
    <property type="entry name" value="Methyl-accepting chemotaxis protein"/>
    <property type="match status" value="1"/>
</dbReference>
<sequence>MFLIDSLNRSLKKKLILTLLLITILPIFTLGLINYNNEKDLMTEQVFLFNKALANDLGVKIDYYIQKKMNQIDYLASESYLTRDDLLSFQELYQGFELVYLLNQSGVIEAISEGGLEVKSNYYGDPWFQNAISGQNYISNYHYSEFIDKQVIQFAIPIRDNDKIIGVLGAEINLNAIEKIVTDTIEDTENSEVYLIDNTGKPLIYNKEKEATVNSKPFQSLIQFVLLKGKNGVKEYKDEKGVNILGSYKFIEKLGWAIVVQQSSDKAFAEIRRDLWINLFVILGVGVLVALIALKISKSIFNPIDELKKNMKRVSKGDYSKSVNIERQDEIGELVDSFNKLIEQQIDIISDLKDNSNKISATSKKLFKSADKSHNANQNMAEYIEDTVHSIQDIAAINQEISSFSEETTASTQSGKEQIDEAMLQITKVNNCIIQANQASKELAEESKKIREINNLITNITDQINLLSLNATIEAARAGKAGLGFAVVAEEIGALAKETAKATSNINKTVGEVESGIENVLNLVSQGTKEADMGDKIIKEVAQSFEEIATAIEETSLQLQDASLSTQQVSEKSEEVKDSIEDMNVLSKGVSDISFELDEMSDRLKDIINKFKI</sequence>
<dbReference type="Gene3D" id="3.30.450.20">
    <property type="entry name" value="PAS domain"/>
    <property type="match status" value="1"/>
</dbReference>
<gene>
    <name evidence="14" type="ORF">SAMN06265827_106111</name>
</gene>
<feature type="domain" description="Methyl-accepting transducer" evidence="12">
    <location>
        <begin position="348"/>
        <end position="584"/>
    </location>
</feature>
<dbReference type="InterPro" id="IPR029151">
    <property type="entry name" value="Sensor-like_sf"/>
</dbReference>
<dbReference type="PANTHER" id="PTHR32089">
    <property type="entry name" value="METHYL-ACCEPTING CHEMOTAXIS PROTEIN MCPB"/>
    <property type="match status" value="1"/>
</dbReference>
<dbReference type="OrthoDB" id="1790929at2"/>
<proteinExistence type="inferred from homology"/>
<reference evidence="15" key="1">
    <citation type="submission" date="2017-09" db="EMBL/GenBank/DDBJ databases">
        <authorList>
            <person name="Varghese N."/>
            <person name="Submissions S."/>
        </authorList>
    </citation>
    <scope>NUCLEOTIDE SEQUENCE [LARGE SCALE GENOMIC DNA]</scope>
    <source>
        <strain evidence="15">MSL47</strain>
    </source>
</reference>
<dbReference type="CDD" id="cd18774">
    <property type="entry name" value="PDC2_HK_sensor"/>
    <property type="match status" value="1"/>
</dbReference>
<evidence type="ECO:0000256" key="4">
    <source>
        <dbReference type="ARBA" id="ARBA00022692"/>
    </source>
</evidence>
<dbReference type="SMART" id="SM00283">
    <property type="entry name" value="MA"/>
    <property type="match status" value="1"/>
</dbReference>
<dbReference type="CDD" id="cd06225">
    <property type="entry name" value="HAMP"/>
    <property type="match status" value="1"/>
</dbReference>
<dbReference type="GO" id="GO:0007165">
    <property type="term" value="P:signal transduction"/>
    <property type="evidence" value="ECO:0007669"/>
    <property type="project" value="UniProtKB-KW"/>
</dbReference>
<feature type="transmembrane region" description="Helical" evidence="11">
    <location>
        <begin position="15"/>
        <end position="35"/>
    </location>
</feature>
<keyword evidence="6 11" id="KW-0472">Membrane</keyword>
<evidence type="ECO:0000256" key="2">
    <source>
        <dbReference type="ARBA" id="ARBA00022475"/>
    </source>
</evidence>
<feature type="coiled-coil region" evidence="10">
    <location>
        <begin position="436"/>
        <end position="463"/>
    </location>
</feature>
<dbReference type="CDD" id="cd11386">
    <property type="entry name" value="MCP_signal"/>
    <property type="match status" value="1"/>
</dbReference>
<dbReference type="InterPro" id="IPR033479">
    <property type="entry name" value="dCache_1"/>
</dbReference>
<accession>A0A285GCE5</accession>
<evidence type="ECO:0000256" key="1">
    <source>
        <dbReference type="ARBA" id="ARBA00004651"/>
    </source>
</evidence>
<evidence type="ECO:0000256" key="7">
    <source>
        <dbReference type="ARBA" id="ARBA00023224"/>
    </source>
</evidence>
<feature type="transmembrane region" description="Helical" evidence="11">
    <location>
        <begin position="275"/>
        <end position="294"/>
    </location>
</feature>
<dbReference type="InterPro" id="IPR003660">
    <property type="entry name" value="HAMP_dom"/>
</dbReference>
<keyword evidence="5 11" id="KW-1133">Transmembrane helix</keyword>
<comment type="similarity">
    <text evidence="8">Belongs to the methyl-accepting chemotaxis (MCP) protein family.</text>
</comment>
<dbReference type="SMART" id="SM00304">
    <property type="entry name" value="HAMP"/>
    <property type="match status" value="1"/>
</dbReference>
<dbReference type="Proteomes" id="UP000219573">
    <property type="component" value="Unassembled WGS sequence"/>
</dbReference>
<dbReference type="PROSITE" id="PS50111">
    <property type="entry name" value="CHEMOTAXIS_TRANSDUC_2"/>
    <property type="match status" value="1"/>
</dbReference>